<sequence length="268" mass="29633">MLDRNSDELNSVQLPPATGSSVINIGMGERIASVLGGLALASLALRDIKRPKNIAMLLSSGYLVVRGATGYCALNTKLQRNTVNKRASAIQISNVLTINKPRAEVYAFWRKLENLPRFMKHLADVTQIDETRSHWTAAMPHGLGRISWEAEITDDRTNEYIAWQSLPGSLIDNAGSVVFRDAAGIDGTEVKAVISYRLPAGDAGALAAKLINPVAEQIIRKDLLRFKTFLETGKVPEEEQNSGRFKDKIRAKISRMKRHEDAILKRSQ</sequence>
<comment type="similarity">
    <text evidence="1">Belongs to the ribosome association toxin RatA family.</text>
</comment>
<protein>
    <submittedName>
        <fullName evidence="4">SRPBCC family protein</fullName>
    </submittedName>
</protein>
<dbReference type="InterPro" id="IPR023393">
    <property type="entry name" value="START-like_dom_sf"/>
</dbReference>
<reference evidence="5" key="1">
    <citation type="journal article" date="2019" name="Int. J. Syst. Evol. Microbiol.">
        <title>The Global Catalogue of Microorganisms (GCM) 10K type strain sequencing project: providing services to taxonomists for standard genome sequencing and annotation.</title>
        <authorList>
            <consortium name="The Broad Institute Genomics Platform"/>
            <consortium name="The Broad Institute Genome Sequencing Center for Infectious Disease"/>
            <person name="Wu L."/>
            <person name="Ma J."/>
        </authorList>
    </citation>
    <scope>NUCLEOTIDE SEQUENCE [LARGE SCALE GENOMIC DNA]</scope>
    <source>
        <strain evidence="5">CCUG 58938</strain>
    </source>
</reference>
<evidence type="ECO:0000313" key="5">
    <source>
        <dbReference type="Proteomes" id="UP001597112"/>
    </source>
</evidence>
<dbReference type="InterPro" id="IPR021309">
    <property type="entry name" value="YgaP-like_TM"/>
</dbReference>
<feature type="domain" description="Inner membrane protein YgaP-like transmembrane" evidence="3">
    <location>
        <begin position="24"/>
        <end position="84"/>
    </location>
</feature>
<feature type="domain" description="Coenzyme Q-binding protein COQ10 START" evidence="2">
    <location>
        <begin position="98"/>
        <end position="220"/>
    </location>
</feature>
<dbReference type="InterPro" id="IPR047137">
    <property type="entry name" value="ORF3"/>
</dbReference>
<name>A0ABW3K0Y9_9BACT</name>
<dbReference type="Pfam" id="PF03364">
    <property type="entry name" value="Polyketide_cyc"/>
    <property type="match status" value="1"/>
</dbReference>
<dbReference type="CDD" id="cd07817">
    <property type="entry name" value="SRPBCC_8"/>
    <property type="match status" value="1"/>
</dbReference>
<dbReference type="PANTHER" id="PTHR33824:SF7">
    <property type="entry name" value="POLYKETIDE CYCLASE_DEHYDRASE AND LIPID TRANSPORT SUPERFAMILY PROTEIN"/>
    <property type="match status" value="1"/>
</dbReference>
<dbReference type="PANTHER" id="PTHR33824">
    <property type="entry name" value="POLYKETIDE CYCLASE/DEHYDRASE AND LIPID TRANSPORT SUPERFAMILY PROTEIN"/>
    <property type="match status" value="1"/>
</dbReference>
<dbReference type="InterPro" id="IPR005031">
    <property type="entry name" value="COQ10_START"/>
</dbReference>
<evidence type="ECO:0000259" key="2">
    <source>
        <dbReference type="Pfam" id="PF03364"/>
    </source>
</evidence>
<gene>
    <name evidence="4" type="ORF">ACFQ21_09215</name>
</gene>
<dbReference type="SUPFAM" id="SSF55961">
    <property type="entry name" value="Bet v1-like"/>
    <property type="match status" value="1"/>
</dbReference>
<evidence type="ECO:0000313" key="4">
    <source>
        <dbReference type="EMBL" id="MFD0999486.1"/>
    </source>
</evidence>
<keyword evidence="5" id="KW-1185">Reference proteome</keyword>
<organism evidence="4 5">
    <name type="scientific">Ohtaekwangia kribbensis</name>
    <dbReference type="NCBI Taxonomy" id="688913"/>
    <lineage>
        <taxon>Bacteria</taxon>
        <taxon>Pseudomonadati</taxon>
        <taxon>Bacteroidota</taxon>
        <taxon>Cytophagia</taxon>
        <taxon>Cytophagales</taxon>
        <taxon>Fulvivirgaceae</taxon>
        <taxon>Ohtaekwangia</taxon>
    </lineage>
</organism>
<dbReference type="Pfam" id="PF11127">
    <property type="entry name" value="YgaP-like_TM"/>
    <property type="match status" value="1"/>
</dbReference>
<dbReference type="RefSeq" id="WP_377578015.1">
    <property type="nucleotide sequence ID" value="NZ_JBHTKA010000001.1"/>
</dbReference>
<comment type="caution">
    <text evidence="4">The sequence shown here is derived from an EMBL/GenBank/DDBJ whole genome shotgun (WGS) entry which is preliminary data.</text>
</comment>
<accession>A0ABW3K0Y9</accession>
<dbReference type="Gene3D" id="3.30.530.20">
    <property type="match status" value="1"/>
</dbReference>
<dbReference type="EMBL" id="JBHTKA010000001">
    <property type="protein sequence ID" value="MFD0999486.1"/>
    <property type="molecule type" value="Genomic_DNA"/>
</dbReference>
<proteinExistence type="inferred from homology"/>
<dbReference type="Proteomes" id="UP001597112">
    <property type="component" value="Unassembled WGS sequence"/>
</dbReference>
<evidence type="ECO:0000259" key="3">
    <source>
        <dbReference type="Pfam" id="PF11127"/>
    </source>
</evidence>
<evidence type="ECO:0000256" key="1">
    <source>
        <dbReference type="ARBA" id="ARBA00008918"/>
    </source>
</evidence>